<dbReference type="EMBL" id="CP139781">
    <property type="protein sequence ID" value="WRQ89331.1"/>
    <property type="molecule type" value="Genomic_DNA"/>
</dbReference>
<accession>A0ABZ1CCN6</accession>
<gene>
    <name evidence="1" type="ORF">K1X11_007915</name>
</gene>
<keyword evidence="2" id="KW-1185">Reference proteome</keyword>
<protein>
    <submittedName>
        <fullName evidence="1">Uncharacterized protein</fullName>
    </submittedName>
</protein>
<sequence>MTNLHYTLVGTGWAEAVLDHDGESVAVSASYLSDALGDLARAAIAVVRGTGEVSFSFAEEPGEYRWILRKQSPGHHRLTLLEFDKLWGNRPDSAGTLLGEFTFESVEFGGMVLRTLAEVERMYGVSGYKERWVQYDFPHTEFATLRALLSADGISAPRR</sequence>
<evidence type="ECO:0000313" key="2">
    <source>
        <dbReference type="Proteomes" id="UP000738431"/>
    </source>
</evidence>
<name>A0ABZ1CCN6_9BACT</name>
<dbReference type="Proteomes" id="UP000738431">
    <property type="component" value="Chromosome"/>
</dbReference>
<proteinExistence type="predicted"/>
<dbReference type="RefSeq" id="WP_221029978.1">
    <property type="nucleotide sequence ID" value="NZ_CP139781.1"/>
</dbReference>
<evidence type="ECO:0000313" key="1">
    <source>
        <dbReference type="EMBL" id="WRQ89331.1"/>
    </source>
</evidence>
<reference evidence="1 2" key="1">
    <citation type="submission" date="2023-12" db="EMBL/GenBank/DDBJ databases">
        <title>Description of an unclassified Opitutus bacterium of Verrucomicrobiota.</title>
        <authorList>
            <person name="Zhang D.-F."/>
        </authorList>
    </citation>
    <scope>NUCLEOTIDE SEQUENCE [LARGE SCALE GENOMIC DNA]</scope>
    <source>
        <strain evidence="1 2">WL0086</strain>
    </source>
</reference>
<organism evidence="1 2">
    <name type="scientific">Actomonas aquatica</name>
    <dbReference type="NCBI Taxonomy" id="2866162"/>
    <lineage>
        <taxon>Bacteria</taxon>
        <taxon>Pseudomonadati</taxon>
        <taxon>Verrucomicrobiota</taxon>
        <taxon>Opitutia</taxon>
        <taxon>Opitutales</taxon>
        <taxon>Opitutaceae</taxon>
        <taxon>Actomonas</taxon>
    </lineage>
</organism>